<sequence>MSNRHCRQCSEASNQPLVSFQPALQTCYIYLLVFCTQAHNPICHAKHPSFGPVSYPGPANNSVVIFRYCASGRREVLPRGNGGNFDGMDAQGCVVSRERLADGEMDGLV</sequence>
<dbReference type="Proteomes" id="UP000800036">
    <property type="component" value="Unassembled WGS sequence"/>
</dbReference>
<gene>
    <name evidence="1" type="ORF">BU23DRAFT_553358</name>
</gene>
<name>A0A6A5VAX5_9PLEO</name>
<proteinExistence type="predicted"/>
<accession>A0A6A5VAX5</accession>
<dbReference type="EMBL" id="ML976675">
    <property type="protein sequence ID" value="KAF1974285.1"/>
    <property type="molecule type" value="Genomic_DNA"/>
</dbReference>
<evidence type="ECO:0000313" key="1">
    <source>
        <dbReference type="EMBL" id="KAF1974285.1"/>
    </source>
</evidence>
<evidence type="ECO:0000313" key="2">
    <source>
        <dbReference type="Proteomes" id="UP000800036"/>
    </source>
</evidence>
<protein>
    <submittedName>
        <fullName evidence="1">Uncharacterized protein</fullName>
    </submittedName>
</protein>
<keyword evidence="2" id="KW-1185">Reference proteome</keyword>
<dbReference type="AlphaFoldDB" id="A0A6A5VAX5"/>
<reference evidence="1" key="1">
    <citation type="journal article" date="2020" name="Stud. Mycol.">
        <title>101 Dothideomycetes genomes: a test case for predicting lifestyles and emergence of pathogens.</title>
        <authorList>
            <person name="Haridas S."/>
            <person name="Albert R."/>
            <person name="Binder M."/>
            <person name="Bloem J."/>
            <person name="Labutti K."/>
            <person name="Salamov A."/>
            <person name="Andreopoulos B."/>
            <person name="Baker S."/>
            <person name="Barry K."/>
            <person name="Bills G."/>
            <person name="Bluhm B."/>
            <person name="Cannon C."/>
            <person name="Castanera R."/>
            <person name="Culley D."/>
            <person name="Daum C."/>
            <person name="Ezra D."/>
            <person name="Gonzalez J."/>
            <person name="Henrissat B."/>
            <person name="Kuo A."/>
            <person name="Liang C."/>
            <person name="Lipzen A."/>
            <person name="Lutzoni F."/>
            <person name="Magnuson J."/>
            <person name="Mondo S."/>
            <person name="Nolan M."/>
            <person name="Ohm R."/>
            <person name="Pangilinan J."/>
            <person name="Park H.-J."/>
            <person name="Ramirez L."/>
            <person name="Alfaro M."/>
            <person name="Sun H."/>
            <person name="Tritt A."/>
            <person name="Yoshinaga Y."/>
            <person name="Zwiers L.-H."/>
            <person name="Turgeon B."/>
            <person name="Goodwin S."/>
            <person name="Spatafora J."/>
            <person name="Crous P."/>
            <person name="Grigoriev I."/>
        </authorList>
    </citation>
    <scope>NUCLEOTIDE SEQUENCE</scope>
    <source>
        <strain evidence="1">CBS 107.79</strain>
    </source>
</reference>
<organism evidence="1 2">
    <name type="scientific">Bimuria novae-zelandiae CBS 107.79</name>
    <dbReference type="NCBI Taxonomy" id="1447943"/>
    <lineage>
        <taxon>Eukaryota</taxon>
        <taxon>Fungi</taxon>
        <taxon>Dikarya</taxon>
        <taxon>Ascomycota</taxon>
        <taxon>Pezizomycotina</taxon>
        <taxon>Dothideomycetes</taxon>
        <taxon>Pleosporomycetidae</taxon>
        <taxon>Pleosporales</taxon>
        <taxon>Massarineae</taxon>
        <taxon>Didymosphaeriaceae</taxon>
        <taxon>Bimuria</taxon>
    </lineage>
</organism>